<comment type="similarity">
    <text evidence="1">Belongs to the sigma-70 factor family. ECF subfamily.</text>
</comment>
<dbReference type="PANTHER" id="PTHR43133">
    <property type="entry name" value="RNA POLYMERASE ECF-TYPE SIGMA FACTO"/>
    <property type="match status" value="1"/>
</dbReference>
<dbReference type="InterPro" id="IPR007627">
    <property type="entry name" value="RNA_pol_sigma70_r2"/>
</dbReference>
<organism evidence="6 7">
    <name type="scientific">Pendulispora albinea</name>
    <dbReference type="NCBI Taxonomy" id="2741071"/>
    <lineage>
        <taxon>Bacteria</taxon>
        <taxon>Pseudomonadati</taxon>
        <taxon>Myxococcota</taxon>
        <taxon>Myxococcia</taxon>
        <taxon>Myxococcales</taxon>
        <taxon>Sorangiineae</taxon>
        <taxon>Pendulisporaceae</taxon>
        <taxon>Pendulispora</taxon>
    </lineage>
</organism>
<protein>
    <submittedName>
        <fullName evidence="6">RNA polymerase sigma factor</fullName>
    </submittedName>
</protein>
<proteinExistence type="inferred from homology"/>
<dbReference type="PANTHER" id="PTHR43133:SF61">
    <property type="entry name" value="ECF RNA POLYMERASE SIGMA FACTOR SIGC"/>
    <property type="match status" value="1"/>
</dbReference>
<evidence type="ECO:0000259" key="5">
    <source>
        <dbReference type="Pfam" id="PF04542"/>
    </source>
</evidence>
<dbReference type="SUPFAM" id="SSF88946">
    <property type="entry name" value="Sigma2 domain of RNA polymerase sigma factors"/>
    <property type="match status" value="1"/>
</dbReference>
<dbReference type="Proteomes" id="UP001370348">
    <property type="component" value="Chromosome"/>
</dbReference>
<reference evidence="6 7" key="1">
    <citation type="submission" date="2021-12" db="EMBL/GenBank/DDBJ databases">
        <title>Discovery of the Pendulisporaceae a myxobacterial family with distinct sporulation behavior and unique specialized metabolism.</title>
        <authorList>
            <person name="Garcia R."/>
            <person name="Popoff A."/>
            <person name="Bader C.D."/>
            <person name="Loehr J."/>
            <person name="Walesch S."/>
            <person name="Walt C."/>
            <person name="Boldt J."/>
            <person name="Bunk B."/>
            <person name="Haeckl F.J.F.P.J."/>
            <person name="Gunesch A.P."/>
            <person name="Birkelbach J."/>
            <person name="Nuebel U."/>
            <person name="Pietschmann T."/>
            <person name="Bach T."/>
            <person name="Mueller R."/>
        </authorList>
    </citation>
    <scope>NUCLEOTIDE SEQUENCE [LARGE SCALE GENOMIC DNA]</scope>
    <source>
        <strain evidence="6 7">MSr11954</strain>
    </source>
</reference>
<dbReference type="InterPro" id="IPR036388">
    <property type="entry name" value="WH-like_DNA-bd_sf"/>
</dbReference>
<dbReference type="Gene3D" id="1.10.10.10">
    <property type="entry name" value="Winged helix-like DNA-binding domain superfamily/Winged helix DNA-binding domain"/>
    <property type="match status" value="1"/>
</dbReference>
<evidence type="ECO:0000256" key="3">
    <source>
        <dbReference type="ARBA" id="ARBA00023082"/>
    </source>
</evidence>
<accession>A0ABZ2LTJ8</accession>
<gene>
    <name evidence="6" type="ORF">LZC94_40305</name>
</gene>
<dbReference type="EMBL" id="CP089984">
    <property type="protein sequence ID" value="WXB14060.1"/>
    <property type="molecule type" value="Genomic_DNA"/>
</dbReference>
<dbReference type="Pfam" id="PF04542">
    <property type="entry name" value="Sigma70_r2"/>
    <property type="match status" value="1"/>
</dbReference>
<dbReference type="NCBIfam" id="TIGR02937">
    <property type="entry name" value="sigma70-ECF"/>
    <property type="match status" value="1"/>
</dbReference>
<keyword evidence="7" id="KW-1185">Reference proteome</keyword>
<evidence type="ECO:0000313" key="7">
    <source>
        <dbReference type="Proteomes" id="UP001370348"/>
    </source>
</evidence>
<name>A0ABZ2LTJ8_9BACT</name>
<sequence>MSAPDEPLGSLSLEELAARGLAGDRAAVEALCAALQGPMYRLAQRMLGNPQDAEDCTQEILVQIVTHLAQFRGDGSLLRWAYTIASRRLLRARLSRAESRPLPIDDVARVIDLGVAATYDVTALAAEETKLLARDVQRTCTQAMLLCLTREERLAALLAEMLGATDTAGAEICGIQPDAFRQRVARARAKLRPLLEERCGLAGPANACRCERGVIAKQRAGMRLPVYQDGTEDEARWRRAHEQLGAMRRLGSVFTVSPLPAARAKLWATLLARFPDLLA</sequence>
<dbReference type="InterPro" id="IPR013324">
    <property type="entry name" value="RNA_pol_sigma_r3/r4-like"/>
</dbReference>
<evidence type="ECO:0000256" key="4">
    <source>
        <dbReference type="ARBA" id="ARBA00023163"/>
    </source>
</evidence>
<dbReference type="InterPro" id="IPR013325">
    <property type="entry name" value="RNA_pol_sigma_r2"/>
</dbReference>
<evidence type="ECO:0000256" key="2">
    <source>
        <dbReference type="ARBA" id="ARBA00023015"/>
    </source>
</evidence>
<feature type="domain" description="RNA polymerase sigma-70 region 2" evidence="5">
    <location>
        <begin position="34"/>
        <end position="96"/>
    </location>
</feature>
<dbReference type="InterPro" id="IPR039425">
    <property type="entry name" value="RNA_pol_sigma-70-like"/>
</dbReference>
<evidence type="ECO:0000256" key="1">
    <source>
        <dbReference type="ARBA" id="ARBA00010641"/>
    </source>
</evidence>
<keyword evidence="2" id="KW-0805">Transcription regulation</keyword>
<dbReference type="RefSeq" id="WP_394823678.1">
    <property type="nucleotide sequence ID" value="NZ_CP089984.1"/>
</dbReference>
<dbReference type="Gene3D" id="1.10.1740.10">
    <property type="match status" value="1"/>
</dbReference>
<keyword evidence="3" id="KW-0731">Sigma factor</keyword>
<evidence type="ECO:0000313" key="6">
    <source>
        <dbReference type="EMBL" id="WXB14060.1"/>
    </source>
</evidence>
<keyword evidence="4" id="KW-0804">Transcription</keyword>
<dbReference type="SUPFAM" id="SSF88659">
    <property type="entry name" value="Sigma3 and sigma4 domains of RNA polymerase sigma factors"/>
    <property type="match status" value="1"/>
</dbReference>
<dbReference type="InterPro" id="IPR014284">
    <property type="entry name" value="RNA_pol_sigma-70_dom"/>
</dbReference>